<organism evidence="1">
    <name type="scientific">freshwater metagenome</name>
    <dbReference type="NCBI Taxonomy" id="449393"/>
    <lineage>
        <taxon>unclassified sequences</taxon>
        <taxon>metagenomes</taxon>
        <taxon>ecological metagenomes</taxon>
    </lineage>
</organism>
<evidence type="ECO:0000313" key="1">
    <source>
        <dbReference type="EMBL" id="CAB5062951.1"/>
    </source>
</evidence>
<protein>
    <submittedName>
        <fullName evidence="1">Unannotated protein</fullName>
    </submittedName>
</protein>
<proteinExistence type="predicted"/>
<reference evidence="1" key="1">
    <citation type="submission" date="2020-05" db="EMBL/GenBank/DDBJ databases">
        <authorList>
            <person name="Chiriac C."/>
            <person name="Salcher M."/>
            <person name="Ghai R."/>
            <person name="Kavagutti S V."/>
        </authorList>
    </citation>
    <scope>NUCLEOTIDE SEQUENCE</scope>
</reference>
<gene>
    <name evidence="1" type="ORF">UFOPK4354_00375</name>
</gene>
<accession>A0A6J7UB01</accession>
<sequence>MSCGHLEGGPCRRERAPQLVRRISDEPALAFRGALQSVEHLIHALRKAVDLVAGTGLGHTLVEIHL</sequence>
<name>A0A6J7UB01_9ZZZZ</name>
<dbReference type="EMBL" id="CAFBQW010000025">
    <property type="protein sequence ID" value="CAB5062951.1"/>
    <property type="molecule type" value="Genomic_DNA"/>
</dbReference>
<dbReference type="AlphaFoldDB" id="A0A6J7UB01"/>